<dbReference type="EMBL" id="JAACJM010000594">
    <property type="protein sequence ID" value="KAF5310398.1"/>
    <property type="molecule type" value="Genomic_DNA"/>
</dbReference>
<gene>
    <name evidence="2" type="ORF">D9758_018793</name>
</gene>
<evidence type="ECO:0000313" key="3">
    <source>
        <dbReference type="Proteomes" id="UP000559256"/>
    </source>
</evidence>
<feature type="region of interest" description="Disordered" evidence="1">
    <location>
        <begin position="215"/>
        <end position="252"/>
    </location>
</feature>
<dbReference type="Proteomes" id="UP000559256">
    <property type="component" value="Unassembled WGS sequence"/>
</dbReference>
<name>A0A8H5AT45_9AGAR</name>
<evidence type="ECO:0000313" key="2">
    <source>
        <dbReference type="EMBL" id="KAF5310398.1"/>
    </source>
</evidence>
<feature type="compositionally biased region" description="Polar residues" evidence="1">
    <location>
        <begin position="111"/>
        <end position="136"/>
    </location>
</feature>
<comment type="caution">
    <text evidence="2">The sequence shown here is derived from an EMBL/GenBank/DDBJ whole genome shotgun (WGS) entry which is preliminary data.</text>
</comment>
<reference evidence="2 3" key="1">
    <citation type="journal article" date="2020" name="ISME J.">
        <title>Uncovering the hidden diversity of litter-decomposition mechanisms in mushroom-forming fungi.</title>
        <authorList>
            <person name="Floudas D."/>
            <person name="Bentzer J."/>
            <person name="Ahren D."/>
            <person name="Johansson T."/>
            <person name="Persson P."/>
            <person name="Tunlid A."/>
        </authorList>
    </citation>
    <scope>NUCLEOTIDE SEQUENCE [LARGE SCALE GENOMIC DNA]</scope>
    <source>
        <strain evidence="2 3">CBS 291.85</strain>
    </source>
</reference>
<protein>
    <submittedName>
        <fullName evidence="2">Uncharacterized protein</fullName>
    </submittedName>
</protein>
<dbReference type="AlphaFoldDB" id="A0A8H5AT45"/>
<organism evidence="2 3">
    <name type="scientific">Tetrapyrgos nigripes</name>
    <dbReference type="NCBI Taxonomy" id="182062"/>
    <lineage>
        <taxon>Eukaryota</taxon>
        <taxon>Fungi</taxon>
        <taxon>Dikarya</taxon>
        <taxon>Basidiomycota</taxon>
        <taxon>Agaricomycotina</taxon>
        <taxon>Agaricomycetes</taxon>
        <taxon>Agaricomycetidae</taxon>
        <taxon>Agaricales</taxon>
        <taxon>Marasmiineae</taxon>
        <taxon>Marasmiaceae</taxon>
        <taxon>Tetrapyrgos</taxon>
    </lineage>
</organism>
<evidence type="ECO:0000256" key="1">
    <source>
        <dbReference type="SAM" id="MobiDB-lite"/>
    </source>
</evidence>
<keyword evidence="3" id="KW-1185">Reference proteome</keyword>
<feature type="region of interest" description="Disordered" evidence="1">
    <location>
        <begin position="111"/>
        <end position="138"/>
    </location>
</feature>
<proteinExistence type="predicted"/>
<sequence>MYVGVGAERRRTRCRSLNRSDFRGFPQGHPAFSFVSSVQPHTLIPVWNKLWRVFNVPSTSDQLKCPQYPSKRSPTLLRRSRLNTHYIPFIPILTRILQLLTTNVNRNSYNIPAHSTTHPATQSTSHPPSASSQTSPMRGCIVNTPIFIPNGKSHNRNSKSNIGSFNSIEPYNLSLGVVLRVLRLDRGLWLDLECCMRGLRGMALEILGSGGGAGNGNGTESNTNPHNARDVGPEHAAGSGVAVGRPTPDEMRRIGENLKRLFEGEY</sequence>
<accession>A0A8H5AT45</accession>